<keyword evidence="3" id="KW-1185">Reference proteome</keyword>
<sequence>MEDKTDSIVKRAHIAKGDTPGKSNHKYSRVTEEESGNKPLPRRSSLFKNEDVLPTETLVAHSVKAANWKNEELEAIVQYIALYKPSFEDDHWPAIRDGAFWKQCAKAVHQYSGQPLRTGAAIRTKTLKYLAKEFSTVTDAENFYDIDYFHCNSLLTECSTQNDGWENVNKSQGDIMQELISAFKCKLTKIMQEQMRNQLVQIWITQHYGTEFYYYMSKEFLPLAVKGMNLLKENNKKNLFLAMSKCFGEEINGKSRMSVKQMPFGLISYNLQFFASDHTANIKMENDYLEWQTTMYAQFGHKWACLHRGPAWQYDQDDSGSDCEPATDGNDNVPVDNLNTSYETGFISEYQSSGNVDLIQLALEDCEIDLQAEESEADTVCDPDICALTERLSNVALTTDVTQTDMSLLWSSNVAERNEELAYAVDKPEEVEKYFKVRPTGHRRKLNKHIYCPYKINIAGAGVRHLKRMIQNKGFSRSTIIQKKLLKDAHERSPKGRWWIKADACDLRKGLCESLRGEWSGDKDTGDGEVKKIHDEYRTKEKRVKNLQVGSDNFLKTLLDVKKDLECDVLFLQKGLKNATEIYNKKFDRGNVSQDNLVALAWDVTGYTELVKMNGELISKICLVQEDQNLTTVGSWNNLHDKLCNYLKQLYFRKREPTSHLMVFMIADEHREFKPYAIPVRVLPVTTVTDNDMRHLRDQLVDAMEELGMIVVGFVTDGEWNSLRTRGGHRAVSIIQIAMDARKLAHSTKVVDLDKFFKPTESNGKPEITHDAIPQSDIAWLYDFMENGDPNRKIPFNEAIHVMRRRMYPKNYDPWKSETYADCLRSLFASYVFKQSVQSLKAEGVDFESHLYQPEISSVTGEAMLNREDHGHVFKRFTQCLRSGSIPGINMKAFADALNDPKSGLTYEALTGKNKQSIPDCERMFSIGVLKYMERHGHVAEAQLVQMVLDWHKAFDGRGITMQQRVLNCKRVLSWLLEDWMPWHSNNPDFSTLDINRYQGLTREVVVALVANLEGFILRALDYTTRGIKHGNPRSGTSDDLEGLFSTIREMIGQEFVMKQFYESYPKILAEFEKKMNPELPFYYWTGCHLRYRDIPLPDFDQPGSCDVERLDYVRISRRADPGVFASNRASMPQHKSLTVRAKFHKAPEILPPTQFE</sequence>
<reference evidence="2" key="1">
    <citation type="submission" date="2020-04" db="EMBL/GenBank/DDBJ databases">
        <authorList>
            <person name="Alioto T."/>
            <person name="Alioto T."/>
            <person name="Gomez Garrido J."/>
        </authorList>
    </citation>
    <scope>NUCLEOTIDE SEQUENCE</scope>
    <source>
        <strain evidence="2">A484AB</strain>
    </source>
</reference>
<evidence type="ECO:0000313" key="3">
    <source>
        <dbReference type="Proteomes" id="UP001152795"/>
    </source>
</evidence>
<dbReference type="OrthoDB" id="5988361at2759"/>
<proteinExistence type="predicted"/>
<organism evidence="2 3">
    <name type="scientific">Paramuricea clavata</name>
    <name type="common">Red gorgonian</name>
    <name type="synonym">Violescent sea-whip</name>
    <dbReference type="NCBI Taxonomy" id="317549"/>
    <lineage>
        <taxon>Eukaryota</taxon>
        <taxon>Metazoa</taxon>
        <taxon>Cnidaria</taxon>
        <taxon>Anthozoa</taxon>
        <taxon>Octocorallia</taxon>
        <taxon>Malacalcyonacea</taxon>
        <taxon>Plexauridae</taxon>
        <taxon>Paramuricea</taxon>
    </lineage>
</organism>
<gene>
    <name evidence="2" type="ORF">PACLA_8A067054</name>
</gene>
<evidence type="ECO:0000313" key="2">
    <source>
        <dbReference type="EMBL" id="CAB3986517.1"/>
    </source>
</evidence>
<accession>A0A7D9HJF8</accession>
<feature type="region of interest" description="Disordered" evidence="1">
    <location>
        <begin position="1"/>
        <end position="46"/>
    </location>
</feature>
<dbReference type="AlphaFoldDB" id="A0A7D9HJF8"/>
<name>A0A7D9HJF8_PARCT</name>
<protein>
    <submittedName>
        <fullName evidence="2">Uncharacterized protein</fullName>
    </submittedName>
</protein>
<dbReference type="EMBL" id="CACRXK020001027">
    <property type="protein sequence ID" value="CAB3986517.1"/>
    <property type="molecule type" value="Genomic_DNA"/>
</dbReference>
<comment type="caution">
    <text evidence="2">The sequence shown here is derived from an EMBL/GenBank/DDBJ whole genome shotgun (WGS) entry which is preliminary data.</text>
</comment>
<evidence type="ECO:0000256" key="1">
    <source>
        <dbReference type="SAM" id="MobiDB-lite"/>
    </source>
</evidence>
<dbReference type="Proteomes" id="UP001152795">
    <property type="component" value="Unassembled WGS sequence"/>
</dbReference>